<evidence type="ECO:0000256" key="2">
    <source>
        <dbReference type="ARBA" id="ARBA00023163"/>
    </source>
</evidence>
<name>A0ABQ6I3Z7_9MICO</name>
<evidence type="ECO:0000259" key="3">
    <source>
        <dbReference type="Pfam" id="PF13305"/>
    </source>
</evidence>
<organism evidence="4 5">
    <name type="scientific">Luteimicrobium album</name>
    <dbReference type="NCBI Taxonomy" id="1054550"/>
    <lineage>
        <taxon>Bacteria</taxon>
        <taxon>Bacillati</taxon>
        <taxon>Actinomycetota</taxon>
        <taxon>Actinomycetes</taxon>
        <taxon>Micrococcales</taxon>
        <taxon>Luteimicrobium</taxon>
    </lineage>
</organism>
<dbReference type="SUPFAM" id="SSF48498">
    <property type="entry name" value="Tetracyclin repressor-like, C-terminal domain"/>
    <property type="match status" value="1"/>
</dbReference>
<comment type="caution">
    <text evidence="4">The sequence shown here is derived from an EMBL/GenBank/DDBJ whole genome shotgun (WGS) entry which is preliminary data.</text>
</comment>
<evidence type="ECO:0000256" key="1">
    <source>
        <dbReference type="ARBA" id="ARBA00023015"/>
    </source>
</evidence>
<gene>
    <name evidence="4" type="ORF">GCM10025864_27210</name>
</gene>
<reference evidence="5" key="1">
    <citation type="journal article" date="2019" name="Int. J. Syst. Evol. Microbiol.">
        <title>The Global Catalogue of Microorganisms (GCM) 10K type strain sequencing project: providing services to taxonomists for standard genome sequencing and annotation.</title>
        <authorList>
            <consortium name="The Broad Institute Genomics Platform"/>
            <consortium name="The Broad Institute Genome Sequencing Center for Infectious Disease"/>
            <person name="Wu L."/>
            <person name="Ma J."/>
        </authorList>
    </citation>
    <scope>NUCLEOTIDE SEQUENCE [LARGE SCALE GENOMIC DNA]</scope>
    <source>
        <strain evidence="5">NBRC 106348</strain>
    </source>
</reference>
<sequence length="163" mass="16663">MATPSLYKHVGSVEDLRRGVALVAVRELGRACAAATVGRSGPDALRSLARAIRGYAVEHPGRYSATQVAPDPSSADDLELSAAGADVVAVVAATLRGFDLDEARTVDVVRAVRSAVHGFVALELGGGFGLPDDVDASYDVLVELLVDGLEGLTADPGTVPPAS</sequence>
<dbReference type="EMBL" id="BSUK01000001">
    <property type="protein sequence ID" value="GMA24962.1"/>
    <property type="molecule type" value="Genomic_DNA"/>
</dbReference>
<dbReference type="Gene3D" id="1.10.357.10">
    <property type="entry name" value="Tetracycline Repressor, domain 2"/>
    <property type="match status" value="1"/>
</dbReference>
<evidence type="ECO:0000313" key="5">
    <source>
        <dbReference type="Proteomes" id="UP001157091"/>
    </source>
</evidence>
<dbReference type="InterPro" id="IPR025996">
    <property type="entry name" value="MT1864/Rv1816-like_C"/>
</dbReference>
<dbReference type="Proteomes" id="UP001157091">
    <property type="component" value="Unassembled WGS sequence"/>
</dbReference>
<dbReference type="RefSeq" id="WP_284293643.1">
    <property type="nucleotide sequence ID" value="NZ_BSUK01000001.1"/>
</dbReference>
<keyword evidence="2" id="KW-0804">Transcription</keyword>
<proteinExistence type="predicted"/>
<dbReference type="InterPro" id="IPR036271">
    <property type="entry name" value="Tet_transcr_reg_TetR-rel_C_sf"/>
</dbReference>
<accession>A0ABQ6I3Z7</accession>
<dbReference type="Pfam" id="PF13305">
    <property type="entry name" value="TetR_C_33"/>
    <property type="match status" value="1"/>
</dbReference>
<protein>
    <submittedName>
        <fullName evidence="4">TetR family transcriptional regulator</fullName>
    </submittedName>
</protein>
<keyword evidence="1" id="KW-0805">Transcription regulation</keyword>
<evidence type="ECO:0000313" key="4">
    <source>
        <dbReference type="EMBL" id="GMA24962.1"/>
    </source>
</evidence>
<feature type="domain" description="HTH-type transcriptional regulator MT1864/Rv1816-like C-terminal" evidence="3">
    <location>
        <begin position="45"/>
        <end position="144"/>
    </location>
</feature>
<keyword evidence="5" id="KW-1185">Reference proteome</keyword>